<dbReference type="EMBL" id="JACCFS010000001">
    <property type="protein sequence ID" value="NYJ36285.1"/>
    <property type="molecule type" value="Genomic_DNA"/>
</dbReference>
<sequence length="287" mass="29593">MPSDTETFPRPPLDAAALNAALVRPGRMWRGVDVVPAVGSTNSELVARSATGAPHGSVLVTEHQTAGRGRLGRVFTTPDRAALTFSVLLRPRVPTNALGWIPVIMGVAAVTAVRRVSGVAAVLKWPNDLLVPAAERAGEAEEDGKLAGILSEADFSAPDALGVVVGIGLNVSQDRSELPVDTAVSLRGEGAASLDRGELLTELLREFEELYTPWSAAGGDAGACGLAAAYRELCVTIGRRVRVHLPGDGLLEGVAAGVDGDARLLVDGPEGRTALSAGDVVHVRPGG</sequence>
<keyword evidence="2" id="KW-0092">Biotin</keyword>
<dbReference type="PROSITE" id="PS51733">
    <property type="entry name" value="BPL_LPL_CATALYTIC"/>
    <property type="match status" value="1"/>
</dbReference>
<accession>A0A7Z0JCB4</accession>
<dbReference type="EC" id="6.3.4.15" evidence="3"/>
<organism evidence="5 6">
    <name type="scientific">Nocardiopsis aegyptia</name>
    <dbReference type="NCBI Taxonomy" id="220378"/>
    <lineage>
        <taxon>Bacteria</taxon>
        <taxon>Bacillati</taxon>
        <taxon>Actinomycetota</taxon>
        <taxon>Actinomycetes</taxon>
        <taxon>Streptosporangiales</taxon>
        <taxon>Nocardiopsidaceae</taxon>
        <taxon>Nocardiopsis</taxon>
    </lineage>
</organism>
<evidence type="ECO:0000256" key="3">
    <source>
        <dbReference type="ARBA" id="ARBA00024227"/>
    </source>
</evidence>
<dbReference type="PANTHER" id="PTHR12835">
    <property type="entry name" value="BIOTIN PROTEIN LIGASE"/>
    <property type="match status" value="1"/>
</dbReference>
<dbReference type="InterPro" id="IPR004408">
    <property type="entry name" value="Biotin_CoA_COase_ligase"/>
</dbReference>
<dbReference type="InterPro" id="IPR003142">
    <property type="entry name" value="BPL_C"/>
</dbReference>
<dbReference type="GO" id="GO:0005737">
    <property type="term" value="C:cytoplasm"/>
    <property type="evidence" value="ECO:0007669"/>
    <property type="project" value="TreeGrafter"/>
</dbReference>
<dbReference type="SUPFAM" id="SSF55681">
    <property type="entry name" value="Class II aaRS and biotin synthetases"/>
    <property type="match status" value="1"/>
</dbReference>
<dbReference type="Gene3D" id="3.30.930.10">
    <property type="entry name" value="Bira Bifunctional Protein, Domain 2"/>
    <property type="match status" value="1"/>
</dbReference>
<protein>
    <recommendedName>
        <fullName evidence="3">biotin--[biotin carboxyl-carrier protein] ligase</fullName>
        <ecNumber evidence="3">6.3.4.15</ecNumber>
    </recommendedName>
</protein>
<dbReference type="PANTHER" id="PTHR12835:SF5">
    <property type="entry name" value="BIOTIN--PROTEIN LIGASE"/>
    <property type="match status" value="1"/>
</dbReference>
<evidence type="ECO:0000256" key="2">
    <source>
        <dbReference type="ARBA" id="ARBA00023267"/>
    </source>
</evidence>
<dbReference type="Pfam" id="PF03099">
    <property type="entry name" value="BPL_LplA_LipB"/>
    <property type="match status" value="1"/>
</dbReference>
<dbReference type="Pfam" id="PF02237">
    <property type="entry name" value="BPL_C"/>
    <property type="match status" value="1"/>
</dbReference>
<dbReference type="RefSeq" id="WP_179826101.1">
    <property type="nucleotide sequence ID" value="NZ_JACCFS010000001.1"/>
</dbReference>
<keyword evidence="6" id="KW-1185">Reference proteome</keyword>
<dbReference type="InterPro" id="IPR004143">
    <property type="entry name" value="BPL_LPL_catalytic"/>
</dbReference>
<dbReference type="Proteomes" id="UP000572051">
    <property type="component" value="Unassembled WGS sequence"/>
</dbReference>
<reference evidence="5 6" key="1">
    <citation type="submission" date="2020-07" db="EMBL/GenBank/DDBJ databases">
        <title>Sequencing the genomes of 1000 actinobacteria strains.</title>
        <authorList>
            <person name="Klenk H.-P."/>
        </authorList>
    </citation>
    <scope>NUCLEOTIDE SEQUENCE [LARGE SCALE GENOMIC DNA]</scope>
    <source>
        <strain evidence="5 6">DSM 44442</strain>
    </source>
</reference>
<evidence type="ECO:0000256" key="1">
    <source>
        <dbReference type="ARBA" id="ARBA00022598"/>
    </source>
</evidence>
<feature type="domain" description="BPL/LPL catalytic" evidence="4">
    <location>
        <begin position="17"/>
        <end position="215"/>
    </location>
</feature>
<dbReference type="Gene3D" id="2.30.30.100">
    <property type="match status" value="1"/>
</dbReference>
<gene>
    <name evidence="5" type="ORF">HNR10_004166</name>
</gene>
<evidence type="ECO:0000259" key="4">
    <source>
        <dbReference type="PROSITE" id="PS51733"/>
    </source>
</evidence>
<dbReference type="CDD" id="cd16442">
    <property type="entry name" value="BPL"/>
    <property type="match status" value="1"/>
</dbReference>
<evidence type="ECO:0000313" key="6">
    <source>
        <dbReference type="Proteomes" id="UP000572051"/>
    </source>
</evidence>
<dbReference type="GO" id="GO:0004077">
    <property type="term" value="F:biotin--[biotin carboxyl-carrier protein] ligase activity"/>
    <property type="evidence" value="ECO:0007669"/>
    <property type="project" value="UniProtKB-EC"/>
</dbReference>
<dbReference type="NCBIfam" id="TIGR00121">
    <property type="entry name" value="birA_ligase"/>
    <property type="match status" value="1"/>
</dbReference>
<name>A0A7Z0JCB4_9ACTN</name>
<evidence type="ECO:0000313" key="5">
    <source>
        <dbReference type="EMBL" id="NYJ36285.1"/>
    </source>
</evidence>
<comment type="caution">
    <text evidence="5">The sequence shown here is derived from an EMBL/GenBank/DDBJ whole genome shotgun (WGS) entry which is preliminary data.</text>
</comment>
<keyword evidence="1 5" id="KW-0436">Ligase</keyword>
<dbReference type="InterPro" id="IPR045864">
    <property type="entry name" value="aa-tRNA-synth_II/BPL/LPL"/>
</dbReference>
<proteinExistence type="predicted"/>
<dbReference type="AlphaFoldDB" id="A0A7Z0JCB4"/>